<dbReference type="HOGENOM" id="CLU_022379_0_0_1"/>
<feature type="compositionally biased region" description="Basic and acidic residues" evidence="1">
    <location>
        <begin position="464"/>
        <end position="475"/>
    </location>
</feature>
<protein>
    <recommendedName>
        <fullName evidence="2">Micro-fibrillar-associated protein 1 C-terminal domain-containing protein</fullName>
    </recommendedName>
</protein>
<feature type="region of interest" description="Disordered" evidence="1">
    <location>
        <begin position="1"/>
        <end position="245"/>
    </location>
</feature>
<feature type="compositionally biased region" description="Basic and acidic residues" evidence="1">
    <location>
        <begin position="192"/>
        <end position="215"/>
    </location>
</feature>
<dbReference type="GeneID" id="63692807"/>
<evidence type="ECO:0000313" key="4">
    <source>
        <dbReference type="Proteomes" id="UP000019804"/>
    </source>
</evidence>
<dbReference type="STRING" id="1388766.A0A017SD40"/>
<feature type="compositionally biased region" description="Basic and acidic residues" evidence="1">
    <location>
        <begin position="263"/>
        <end position="306"/>
    </location>
</feature>
<keyword evidence="4" id="KW-1185">Reference proteome</keyword>
<name>A0A017SD40_ASPRC</name>
<dbReference type="Pfam" id="PF06991">
    <property type="entry name" value="MFAP1"/>
    <property type="match status" value="1"/>
</dbReference>
<evidence type="ECO:0000313" key="3">
    <source>
        <dbReference type="EMBL" id="EYE94130.1"/>
    </source>
</evidence>
<dbReference type="EMBL" id="KK088428">
    <property type="protein sequence ID" value="EYE94130.1"/>
    <property type="molecule type" value="Genomic_DNA"/>
</dbReference>
<feature type="compositionally biased region" description="Acidic residues" evidence="1">
    <location>
        <begin position="93"/>
        <end position="110"/>
    </location>
</feature>
<feature type="compositionally biased region" description="Basic and acidic residues" evidence="1">
    <location>
        <begin position="44"/>
        <end position="62"/>
    </location>
</feature>
<dbReference type="InterPro" id="IPR009730">
    <property type="entry name" value="MFAP1_C"/>
</dbReference>
<dbReference type="RefSeq" id="XP_040637818.1">
    <property type="nucleotide sequence ID" value="XM_040777683.1"/>
</dbReference>
<organism evidence="3 4">
    <name type="scientific">Aspergillus ruber (strain CBS 135680)</name>
    <dbReference type="NCBI Taxonomy" id="1388766"/>
    <lineage>
        <taxon>Eukaryota</taxon>
        <taxon>Fungi</taxon>
        <taxon>Dikarya</taxon>
        <taxon>Ascomycota</taxon>
        <taxon>Pezizomycotina</taxon>
        <taxon>Eurotiomycetes</taxon>
        <taxon>Eurotiomycetidae</taxon>
        <taxon>Eurotiales</taxon>
        <taxon>Aspergillaceae</taxon>
        <taxon>Aspergillus</taxon>
        <taxon>Aspergillus subgen. Aspergillus</taxon>
    </lineage>
</organism>
<dbReference type="Proteomes" id="UP000019804">
    <property type="component" value="Unassembled WGS sequence"/>
</dbReference>
<accession>A0A017SD40</accession>
<proteinExistence type="predicted"/>
<feature type="compositionally biased region" description="Basic and acidic residues" evidence="1">
    <location>
        <begin position="370"/>
        <end position="414"/>
    </location>
</feature>
<feature type="compositionally biased region" description="Acidic residues" evidence="1">
    <location>
        <begin position="135"/>
        <end position="157"/>
    </location>
</feature>
<evidence type="ECO:0000256" key="1">
    <source>
        <dbReference type="SAM" id="MobiDB-lite"/>
    </source>
</evidence>
<reference evidence="4" key="1">
    <citation type="journal article" date="2014" name="Nat. Commun.">
        <title>Genomic adaptations of the halophilic Dead Sea filamentous fungus Eurotium rubrum.</title>
        <authorList>
            <person name="Kis-Papo T."/>
            <person name="Weig A.R."/>
            <person name="Riley R."/>
            <person name="Persoh D."/>
            <person name="Salamov A."/>
            <person name="Sun H."/>
            <person name="Lipzen A."/>
            <person name="Wasser S.P."/>
            <person name="Rambold G."/>
            <person name="Grigoriev I.V."/>
            <person name="Nevo E."/>
        </authorList>
    </citation>
    <scope>NUCLEOTIDE SEQUENCE [LARGE SCALE GENOMIC DNA]</scope>
    <source>
        <strain evidence="4">CBS 135680</strain>
    </source>
</reference>
<feature type="region of interest" description="Disordered" evidence="1">
    <location>
        <begin position="358"/>
        <end position="475"/>
    </location>
</feature>
<sequence length="475" mass="54368">MPPPLPSHHRGMTANPTRPARYRPGKPIAEEPSSDENEDEEDETAVKAREEDEGRKRAEAQRRQRQQQQKPKASSFPAGAITKGVKDVKIEEQEPDDEDGFVTEDEEDEQGAPGAALAKVATLTGAQAPAPTAKDEDEDEEEEEESEESSEEESSEDEQPRVLLRPTFIKKNQRKPDATQDTTEADTAAEAEAQRAQRKEKADMLIREQLEKTALERSAANRQWDDDEAEVAEEAAIDDTDGLDPEAEHAAWKLRELKRVKREREAIEESEKEREEIERRRNLTAEERDREDREFLAKQKEDKDATRGQPGFMQRYFHKGAFFRGDLEREGLDQRNVMGRKFVDEVSRETLPQYMQVRDLTQVGKKGRTRYRDLRSEDTGHFGEGLDGRRRRDGPPAGVTDERFMPDRGDERTRPTGANASAVRERRRSTSRARPRSRSFSPQRGRGDSYRPGGGGRKRSPSPYEDRDKRRRTET</sequence>
<feature type="compositionally biased region" description="Acidic residues" evidence="1">
    <location>
        <begin position="225"/>
        <end position="245"/>
    </location>
</feature>
<dbReference type="OrthoDB" id="1111734at2759"/>
<gene>
    <name evidence="3" type="ORF">EURHEDRAFT_108056</name>
</gene>
<dbReference type="InterPro" id="IPR033194">
    <property type="entry name" value="MFAP1"/>
</dbReference>
<evidence type="ECO:0000259" key="2">
    <source>
        <dbReference type="Pfam" id="PF06991"/>
    </source>
</evidence>
<feature type="domain" description="Micro-fibrillar-associated protein 1 C-terminal" evidence="2">
    <location>
        <begin position="154"/>
        <end position="379"/>
    </location>
</feature>
<feature type="compositionally biased region" description="Acidic residues" evidence="1">
    <location>
        <begin position="32"/>
        <end position="43"/>
    </location>
</feature>
<dbReference type="PANTHER" id="PTHR15327">
    <property type="entry name" value="MICROFIBRIL-ASSOCIATED PROTEIN"/>
    <property type="match status" value="1"/>
</dbReference>
<feature type="region of interest" description="Disordered" evidence="1">
    <location>
        <begin position="263"/>
        <end position="312"/>
    </location>
</feature>
<feature type="compositionally biased region" description="Basic residues" evidence="1">
    <location>
        <begin position="425"/>
        <end position="437"/>
    </location>
</feature>
<dbReference type="AlphaFoldDB" id="A0A017SD40"/>